<dbReference type="EMBL" id="RQFD01000003">
    <property type="protein sequence ID" value="TGK53229.1"/>
    <property type="molecule type" value="Genomic_DNA"/>
</dbReference>
<dbReference type="Proteomes" id="UP000297617">
    <property type="component" value="Unassembled WGS sequence"/>
</dbReference>
<sequence>MKTESKGKNSFTLLSGISSPVALDKRKEAISFTNPTNETGYLHGMIVRYKDKIISGSEYSLENCKIEIESDSFKNEKVIYGDLQVSVAGAPKGSPGFHLFPFSGKKPPLHSEHTVKIFLTAIGREIQAGDISVSMLFEEGESEENSKKNPFTIMGGVVENTIASGKTNDQAIVIKNPINRRGRIHGMVVRYKEGRIPGSEFSLEDCLINVASDSFKDDPIIKGQLELSVAGAPKGSPAFNMFPFPGKKPVLSNLHDLRVSLTARSRAIQPGEVAVGFLFEELK</sequence>
<keyword evidence="2" id="KW-1185">Reference proteome</keyword>
<organism evidence="1 2">
    <name type="scientific">Leptospira bouyouniensis</name>
    <dbReference type="NCBI Taxonomy" id="2484911"/>
    <lineage>
        <taxon>Bacteria</taxon>
        <taxon>Pseudomonadati</taxon>
        <taxon>Spirochaetota</taxon>
        <taxon>Spirochaetia</taxon>
        <taxon>Leptospirales</taxon>
        <taxon>Leptospiraceae</taxon>
        <taxon>Leptospira</taxon>
    </lineage>
</organism>
<reference evidence="2" key="1">
    <citation type="journal article" date="2019" name="PLoS Negl. Trop. Dis.">
        <title>Revisiting the worldwide diversity of Leptospira species in the environment.</title>
        <authorList>
            <person name="Vincent A.T."/>
            <person name="Schiettekatte O."/>
            <person name="Bourhy P."/>
            <person name="Veyrier F.J."/>
            <person name="Picardeau M."/>
        </authorList>
    </citation>
    <scope>NUCLEOTIDE SEQUENCE [LARGE SCALE GENOMIC DNA]</scope>
    <source>
        <strain evidence="2">201800295</strain>
    </source>
</reference>
<proteinExistence type="predicted"/>
<protein>
    <submittedName>
        <fullName evidence="1">Uncharacterized protein</fullName>
    </submittedName>
</protein>
<evidence type="ECO:0000313" key="1">
    <source>
        <dbReference type="EMBL" id="TGK53229.1"/>
    </source>
</evidence>
<comment type="caution">
    <text evidence="1">The sequence shown here is derived from an EMBL/GenBank/DDBJ whole genome shotgun (WGS) entry which is preliminary data.</text>
</comment>
<gene>
    <name evidence="1" type="ORF">EHQ10_05670</name>
</gene>
<name>A0ABY2LC69_9LEPT</name>
<evidence type="ECO:0000313" key="2">
    <source>
        <dbReference type="Proteomes" id="UP000297617"/>
    </source>
</evidence>
<accession>A0ABY2LC69</accession>
<dbReference type="RefSeq" id="WP_100742040.1">
    <property type="nucleotide sequence ID" value="NZ_RQFD01000003.1"/>
</dbReference>